<reference evidence="4 5" key="1">
    <citation type="journal article" date="2019" name="Nat. Med.">
        <title>A library of human gut bacterial isolates paired with longitudinal multiomics data enables mechanistic microbiome research.</title>
        <authorList>
            <person name="Poyet M."/>
            <person name="Groussin M."/>
            <person name="Gibbons S.M."/>
            <person name="Avila-Pacheco J."/>
            <person name="Jiang X."/>
            <person name="Kearney S.M."/>
            <person name="Perrotta A.R."/>
            <person name="Berdy B."/>
            <person name="Zhao S."/>
            <person name="Lieberman T.D."/>
            <person name="Swanson P.K."/>
            <person name="Smith M."/>
            <person name="Roesemann S."/>
            <person name="Alexander J.E."/>
            <person name="Rich S.A."/>
            <person name="Livny J."/>
            <person name="Vlamakis H."/>
            <person name="Clish C."/>
            <person name="Bullock K."/>
            <person name="Deik A."/>
            <person name="Scott J."/>
            <person name="Pierce K.A."/>
            <person name="Xavier R.J."/>
            <person name="Alm E.J."/>
        </authorList>
    </citation>
    <scope>NUCLEOTIDE SEQUENCE [LARGE SCALE GENOMIC DNA]</scope>
    <source>
        <strain evidence="3 4">BIOML-A166</strain>
        <strain evidence="2 5">BIOML-A320</strain>
    </source>
</reference>
<name>A0A6A2SPF0_BIFLN</name>
<feature type="compositionally biased region" description="Basic and acidic residues" evidence="1">
    <location>
        <begin position="28"/>
        <end position="40"/>
    </location>
</feature>
<proteinExistence type="predicted"/>
<dbReference type="EMBL" id="WEAY01000026">
    <property type="protein sequence ID" value="KAB6836458.1"/>
    <property type="molecule type" value="Genomic_DNA"/>
</dbReference>
<evidence type="ECO:0000313" key="4">
    <source>
        <dbReference type="Proteomes" id="UP000461165"/>
    </source>
</evidence>
<dbReference type="EMBL" id="WDVF01000026">
    <property type="protein sequence ID" value="KAB7132530.1"/>
    <property type="molecule type" value="Genomic_DNA"/>
</dbReference>
<evidence type="ECO:0000313" key="2">
    <source>
        <dbReference type="EMBL" id="KAB6836458.1"/>
    </source>
</evidence>
<protein>
    <submittedName>
        <fullName evidence="2">Uncharacterized protein</fullName>
    </submittedName>
</protein>
<dbReference type="Proteomes" id="UP000478746">
    <property type="component" value="Unassembled WGS sequence"/>
</dbReference>
<evidence type="ECO:0000256" key="1">
    <source>
        <dbReference type="SAM" id="MobiDB-lite"/>
    </source>
</evidence>
<gene>
    <name evidence="3" type="ORF">GBC97_10335</name>
    <name evidence="2" type="ORF">GBK08_10435</name>
</gene>
<sequence>MRSNRQIRTSRGAKAFQKAAQRASSDYHTQRESARAEYRSRVQSGAVRPPSSVEKALKTAQGNSDNEAVRAARRILAKRGIDWKTGKRLARGKVASRSSGS</sequence>
<accession>A0A6A2SPF0</accession>
<dbReference type="Proteomes" id="UP000461165">
    <property type="component" value="Unassembled WGS sequence"/>
</dbReference>
<organism evidence="2 5">
    <name type="scientific">Bifidobacterium longum</name>
    <dbReference type="NCBI Taxonomy" id="216816"/>
    <lineage>
        <taxon>Bacteria</taxon>
        <taxon>Bacillati</taxon>
        <taxon>Actinomycetota</taxon>
        <taxon>Actinomycetes</taxon>
        <taxon>Bifidobacteriales</taxon>
        <taxon>Bifidobacteriaceae</taxon>
        <taxon>Bifidobacterium</taxon>
    </lineage>
</organism>
<dbReference type="AlphaFoldDB" id="A0A6A2SPF0"/>
<evidence type="ECO:0000313" key="3">
    <source>
        <dbReference type="EMBL" id="KAB7132530.1"/>
    </source>
</evidence>
<feature type="region of interest" description="Disordered" evidence="1">
    <location>
        <begin position="1"/>
        <end position="67"/>
    </location>
</feature>
<comment type="caution">
    <text evidence="2">The sequence shown here is derived from an EMBL/GenBank/DDBJ whole genome shotgun (WGS) entry which is preliminary data.</text>
</comment>
<evidence type="ECO:0000313" key="5">
    <source>
        <dbReference type="Proteomes" id="UP000478746"/>
    </source>
</evidence>